<keyword evidence="3" id="KW-1185">Reference proteome</keyword>
<evidence type="ECO:0000256" key="1">
    <source>
        <dbReference type="SAM" id="MobiDB-lite"/>
    </source>
</evidence>
<dbReference type="OrthoDB" id="7464126at2759"/>
<dbReference type="GeneID" id="70129033"/>
<protein>
    <submittedName>
        <fullName evidence="2">Uncharacterized protein</fullName>
    </submittedName>
</protein>
<name>A0A9P8UHV1_9PEZI</name>
<proteinExistence type="predicted"/>
<organism evidence="2 3">
    <name type="scientific">Truncatella angustata</name>
    <dbReference type="NCBI Taxonomy" id="152316"/>
    <lineage>
        <taxon>Eukaryota</taxon>
        <taxon>Fungi</taxon>
        <taxon>Dikarya</taxon>
        <taxon>Ascomycota</taxon>
        <taxon>Pezizomycotina</taxon>
        <taxon>Sordariomycetes</taxon>
        <taxon>Xylariomycetidae</taxon>
        <taxon>Amphisphaeriales</taxon>
        <taxon>Sporocadaceae</taxon>
        <taxon>Truncatella</taxon>
    </lineage>
</organism>
<dbReference type="EMBL" id="JAGPXC010000005">
    <property type="protein sequence ID" value="KAH6652643.1"/>
    <property type="molecule type" value="Genomic_DNA"/>
</dbReference>
<feature type="region of interest" description="Disordered" evidence="1">
    <location>
        <begin position="161"/>
        <end position="196"/>
    </location>
</feature>
<sequence length="223" mass="24997">MAPEFQDCASEAMSVHAGAESLDLEHGGTRLVQVIHESVRDFFLHYNGFMMLDPEGGLSASHTVADGHLSIITTCLDYINIRDMDALVEIRTRVNMRTSQDVLVVQSFSGSDLFDFEPGLDMLKRGLKRSTSVSSFDSASSPNRCEFWLQISKKIKKYQSPNKFNTLPSHEKQSLEKPRLEESQGSGRTSKPHANVNARNFEGWPVLHQAPQNHDSIAMEFLL</sequence>
<feature type="compositionally biased region" description="Basic and acidic residues" evidence="1">
    <location>
        <begin position="169"/>
        <end position="182"/>
    </location>
</feature>
<dbReference type="AlphaFoldDB" id="A0A9P8UHV1"/>
<evidence type="ECO:0000313" key="2">
    <source>
        <dbReference type="EMBL" id="KAH6652643.1"/>
    </source>
</evidence>
<gene>
    <name evidence="2" type="ORF">BKA67DRAFT_536374</name>
</gene>
<comment type="caution">
    <text evidence="2">The sequence shown here is derived from an EMBL/GenBank/DDBJ whole genome shotgun (WGS) entry which is preliminary data.</text>
</comment>
<dbReference type="Proteomes" id="UP000758603">
    <property type="component" value="Unassembled WGS sequence"/>
</dbReference>
<reference evidence="2" key="1">
    <citation type="journal article" date="2021" name="Nat. Commun.">
        <title>Genetic determinants of endophytism in the Arabidopsis root mycobiome.</title>
        <authorList>
            <person name="Mesny F."/>
            <person name="Miyauchi S."/>
            <person name="Thiergart T."/>
            <person name="Pickel B."/>
            <person name="Atanasova L."/>
            <person name="Karlsson M."/>
            <person name="Huettel B."/>
            <person name="Barry K.W."/>
            <person name="Haridas S."/>
            <person name="Chen C."/>
            <person name="Bauer D."/>
            <person name="Andreopoulos W."/>
            <person name="Pangilinan J."/>
            <person name="LaButti K."/>
            <person name="Riley R."/>
            <person name="Lipzen A."/>
            <person name="Clum A."/>
            <person name="Drula E."/>
            <person name="Henrissat B."/>
            <person name="Kohler A."/>
            <person name="Grigoriev I.V."/>
            <person name="Martin F.M."/>
            <person name="Hacquard S."/>
        </authorList>
    </citation>
    <scope>NUCLEOTIDE SEQUENCE</scope>
    <source>
        <strain evidence="2">MPI-SDFR-AT-0073</strain>
    </source>
</reference>
<evidence type="ECO:0000313" key="3">
    <source>
        <dbReference type="Proteomes" id="UP000758603"/>
    </source>
</evidence>
<accession>A0A9P8UHV1</accession>
<dbReference type="RefSeq" id="XP_045956920.1">
    <property type="nucleotide sequence ID" value="XM_046100141.1"/>
</dbReference>